<protein>
    <recommendedName>
        <fullName evidence="1">TIL domain-containing protein</fullName>
    </recommendedName>
</protein>
<dbReference type="InterPro" id="IPR002919">
    <property type="entry name" value="TIL_dom"/>
</dbReference>
<accession>A0ABY6LEB9</accession>
<dbReference type="Gene3D" id="2.10.25.10">
    <property type="entry name" value="Laminin"/>
    <property type="match status" value="1"/>
</dbReference>
<dbReference type="CDD" id="cd19941">
    <property type="entry name" value="TIL"/>
    <property type="match status" value="1"/>
</dbReference>
<dbReference type="SUPFAM" id="SSF57567">
    <property type="entry name" value="Serine protease inhibitors"/>
    <property type="match status" value="1"/>
</dbReference>
<dbReference type="Pfam" id="PF01826">
    <property type="entry name" value="TIL"/>
    <property type="match status" value="1"/>
</dbReference>
<evidence type="ECO:0000313" key="3">
    <source>
        <dbReference type="Proteomes" id="UP001235939"/>
    </source>
</evidence>
<dbReference type="Proteomes" id="UP001235939">
    <property type="component" value="Chromosome 16"/>
</dbReference>
<keyword evidence="3" id="KW-1185">Reference proteome</keyword>
<dbReference type="InterPro" id="IPR036084">
    <property type="entry name" value="Ser_inhib-like_sf"/>
</dbReference>
<feature type="domain" description="TIL" evidence="1">
    <location>
        <begin position="12"/>
        <end position="67"/>
    </location>
</feature>
<evidence type="ECO:0000259" key="1">
    <source>
        <dbReference type="Pfam" id="PF01826"/>
    </source>
</evidence>
<gene>
    <name evidence="2" type="ORF">LAZ67_16002695</name>
</gene>
<reference evidence="2 3" key="1">
    <citation type="submission" date="2022-01" db="EMBL/GenBank/DDBJ databases">
        <title>A chromosomal length assembly of Cordylochernes scorpioides.</title>
        <authorList>
            <person name="Zeh D."/>
            <person name="Zeh J."/>
        </authorList>
    </citation>
    <scope>NUCLEOTIDE SEQUENCE [LARGE SCALE GENOMIC DNA]</scope>
    <source>
        <strain evidence="2">IN4F17</strain>
        <tissue evidence="2">Whole Body</tissue>
    </source>
</reference>
<proteinExistence type="predicted"/>
<dbReference type="EMBL" id="CP092878">
    <property type="protein sequence ID" value="UYV78772.1"/>
    <property type="molecule type" value="Genomic_DNA"/>
</dbReference>
<evidence type="ECO:0000313" key="2">
    <source>
        <dbReference type="EMBL" id="UYV78772.1"/>
    </source>
</evidence>
<sequence length="74" mass="8578">MCVFISEVSCRRPNEQYFTCGSACQHNCSNYNEKIICSERCVFGCFCFEGYVRESDDNSFCLKKQNCSRQETSL</sequence>
<organism evidence="2 3">
    <name type="scientific">Cordylochernes scorpioides</name>
    <dbReference type="NCBI Taxonomy" id="51811"/>
    <lineage>
        <taxon>Eukaryota</taxon>
        <taxon>Metazoa</taxon>
        <taxon>Ecdysozoa</taxon>
        <taxon>Arthropoda</taxon>
        <taxon>Chelicerata</taxon>
        <taxon>Arachnida</taxon>
        <taxon>Pseudoscorpiones</taxon>
        <taxon>Cheliferoidea</taxon>
        <taxon>Chernetidae</taxon>
        <taxon>Cordylochernes</taxon>
    </lineage>
</organism>
<name>A0ABY6LEB9_9ARAC</name>